<evidence type="ECO:0000313" key="8">
    <source>
        <dbReference type="EMBL" id="KAK9791816.1"/>
    </source>
</evidence>
<reference evidence="8 9" key="1">
    <citation type="journal article" date="2024" name="Nat. Commun.">
        <title>Phylogenomics reveals the evolutionary origins of lichenization in chlorophyte algae.</title>
        <authorList>
            <person name="Puginier C."/>
            <person name="Libourel C."/>
            <person name="Otte J."/>
            <person name="Skaloud P."/>
            <person name="Haon M."/>
            <person name="Grisel S."/>
            <person name="Petersen M."/>
            <person name="Berrin J.G."/>
            <person name="Delaux P.M."/>
            <person name="Dal Grande F."/>
            <person name="Keller J."/>
        </authorList>
    </citation>
    <scope>NUCLEOTIDE SEQUENCE [LARGE SCALE GENOMIC DNA]</scope>
    <source>
        <strain evidence="8 9">SAG 2036</strain>
    </source>
</reference>
<feature type="compositionally biased region" description="Basic and acidic residues" evidence="6">
    <location>
        <begin position="458"/>
        <end position="467"/>
    </location>
</feature>
<dbReference type="SUPFAM" id="SSF56112">
    <property type="entry name" value="Protein kinase-like (PK-like)"/>
    <property type="match status" value="1"/>
</dbReference>
<evidence type="ECO:0000259" key="7">
    <source>
        <dbReference type="PROSITE" id="PS50011"/>
    </source>
</evidence>
<protein>
    <recommendedName>
        <fullName evidence="7">Protein kinase domain-containing protein</fullName>
    </recommendedName>
</protein>
<dbReference type="AlphaFoldDB" id="A0AAW1NRL5"/>
<evidence type="ECO:0000256" key="4">
    <source>
        <dbReference type="ARBA" id="ARBA00022840"/>
    </source>
</evidence>
<dbReference type="SMART" id="SM00220">
    <property type="entry name" value="S_TKc"/>
    <property type="match status" value="1"/>
</dbReference>
<dbReference type="InterPro" id="IPR011009">
    <property type="entry name" value="Kinase-like_dom_sf"/>
</dbReference>
<feature type="region of interest" description="Disordered" evidence="6">
    <location>
        <begin position="406"/>
        <end position="471"/>
    </location>
</feature>
<evidence type="ECO:0000256" key="6">
    <source>
        <dbReference type="SAM" id="MobiDB-lite"/>
    </source>
</evidence>
<dbReference type="Gene3D" id="1.10.510.10">
    <property type="entry name" value="Transferase(Phosphotransferase) domain 1"/>
    <property type="match status" value="1"/>
</dbReference>
<keyword evidence="9" id="KW-1185">Reference proteome</keyword>
<feature type="compositionally biased region" description="Polar residues" evidence="6">
    <location>
        <begin position="413"/>
        <end position="424"/>
    </location>
</feature>
<sequence>MDHTHSNAAQYGASPPAAAQQSSYGLYGGVAPSYGAAAAPSMQPAGSMLAPDGRAGSLMHERDAQGAVRPSGAGEASGDEGAAASAEGAAAAQQGKTKGRRRSAVKGFLHKLQGKHRPSKDDSQEGLPSEAMTAEAMGYHSGAGLLDTGDSVHDGVSPVTGSARDEDASAHSGMESTESGRLPGEVSSEPSRGPSLDHSGTHMPSVNTSSRLSQRQESASAIEMLPPSSPFGQAQPIAIAEEVAPPHRHQAVARTDTAFTPEGGVPRLSQSSIAEQNSDPGLLLQSAFATPEAQASRPPRSGGSMVSGDLTSDMDSKLHVSPPHSINTRGTSHSSRADSIQQRRSSGQVIRSVTPNEGLFAEESPFASAEHSNSGPQFEDDSPFHNDANDLTVQDSEHHYIPPEAALHHADSEQNNGTYTSQSTEDMDGTEGSGERTLGKPPSKNFHPPQTQGSAKMAPKEERENRLRKISGRSLFTVSPIKQTWEIKREDLHILKRPGTDELWELGNGAFGKVYKGTRGAEPVAVKVVTGQNERAVKDFKREVQMLMSLHCTVIVQFLGACITKHEMMLVTELLQESLFDALAHERFTWKRGGNYVAYDVAGALEYLHSHGTFHLDVKSPNILLTGGSKPYAKLGDLGLARMPGLYAASMDDTLKGTFNWLAPEMILNSPDAEVTEKADMYSFGVVLHEIVTGDRPQRGFLRTIQSPDDAPSDVAALTVACMHHDPKERPSAKSVREALAPHVVKPRSARSKHSRESNSG</sequence>
<feature type="compositionally biased region" description="Basic and acidic residues" evidence="6">
    <location>
        <begin position="726"/>
        <end position="737"/>
    </location>
</feature>
<accession>A0AAW1NRL5</accession>
<proteinExistence type="predicted"/>
<feature type="compositionally biased region" description="Basic residues" evidence="6">
    <location>
        <begin position="97"/>
        <end position="118"/>
    </location>
</feature>
<feature type="compositionally biased region" description="Polar residues" evidence="6">
    <location>
        <begin position="268"/>
        <end position="279"/>
    </location>
</feature>
<dbReference type="InterPro" id="IPR017441">
    <property type="entry name" value="Protein_kinase_ATP_BS"/>
</dbReference>
<feature type="compositionally biased region" description="Polar residues" evidence="6">
    <location>
        <begin position="202"/>
        <end position="219"/>
    </location>
</feature>
<feature type="compositionally biased region" description="Low complexity" evidence="6">
    <location>
        <begin position="71"/>
        <end position="92"/>
    </location>
</feature>
<feature type="binding site" evidence="5">
    <location>
        <position position="538"/>
    </location>
    <ligand>
        <name>ATP</name>
        <dbReference type="ChEBI" id="CHEBI:30616"/>
    </ligand>
</feature>
<evidence type="ECO:0000256" key="3">
    <source>
        <dbReference type="ARBA" id="ARBA00022777"/>
    </source>
</evidence>
<dbReference type="Proteomes" id="UP001465755">
    <property type="component" value="Unassembled WGS sequence"/>
</dbReference>
<dbReference type="InterPro" id="IPR000719">
    <property type="entry name" value="Prot_kinase_dom"/>
</dbReference>
<keyword evidence="1" id="KW-0808">Transferase</keyword>
<feature type="domain" description="Protein kinase" evidence="7">
    <location>
        <begin position="500"/>
        <end position="744"/>
    </location>
</feature>
<organism evidence="8 9">
    <name type="scientific">Symbiochloris irregularis</name>
    <dbReference type="NCBI Taxonomy" id="706552"/>
    <lineage>
        <taxon>Eukaryota</taxon>
        <taxon>Viridiplantae</taxon>
        <taxon>Chlorophyta</taxon>
        <taxon>core chlorophytes</taxon>
        <taxon>Trebouxiophyceae</taxon>
        <taxon>Trebouxiales</taxon>
        <taxon>Trebouxiaceae</taxon>
        <taxon>Symbiochloris</taxon>
    </lineage>
</organism>
<feature type="region of interest" description="Disordered" evidence="6">
    <location>
        <begin position="1"/>
        <end position="232"/>
    </location>
</feature>
<dbReference type="PROSITE" id="PS50011">
    <property type="entry name" value="PROTEIN_KINASE_DOM"/>
    <property type="match status" value="1"/>
</dbReference>
<evidence type="ECO:0000313" key="9">
    <source>
        <dbReference type="Proteomes" id="UP001465755"/>
    </source>
</evidence>
<feature type="compositionally biased region" description="Basic residues" evidence="6">
    <location>
        <begin position="745"/>
        <end position="754"/>
    </location>
</feature>
<feature type="region of interest" description="Disordered" evidence="6">
    <location>
        <begin position="256"/>
        <end position="390"/>
    </location>
</feature>
<gene>
    <name evidence="8" type="ORF">WJX73_007539</name>
</gene>
<dbReference type="EMBL" id="JALJOQ010000172">
    <property type="protein sequence ID" value="KAK9791816.1"/>
    <property type="molecule type" value="Genomic_DNA"/>
</dbReference>
<dbReference type="PANTHER" id="PTHR44329">
    <property type="entry name" value="SERINE/THREONINE-PROTEIN KINASE TNNI3K-RELATED"/>
    <property type="match status" value="1"/>
</dbReference>
<dbReference type="InterPro" id="IPR051681">
    <property type="entry name" value="Ser/Thr_Kinases-Pseudokinases"/>
</dbReference>
<keyword evidence="2 5" id="KW-0547">Nucleotide-binding</keyword>
<dbReference type="GO" id="GO:0005524">
    <property type="term" value="F:ATP binding"/>
    <property type="evidence" value="ECO:0007669"/>
    <property type="project" value="UniProtKB-UniRule"/>
</dbReference>
<evidence type="ECO:0000256" key="2">
    <source>
        <dbReference type="ARBA" id="ARBA00022741"/>
    </source>
</evidence>
<dbReference type="Gene3D" id="3.30.200.20">
    <property type="entry name" value="Phosphorylase Kinase, domain 1"/>
    <property type="match status" value="1"/>
</dbReference>
<feature type="compositionally biased region" description="Low complexity" evidence="6">
    <location>
        <begin position="8"/>
        <end position="25"/>
    </location>
</feature>
<feature type="region of interest" description="Disordered" evidence="6">
    <location>
        <begin position="726"/>
        <end position="761"/>
    </location>
</feature>
<comment type="caution">
    <text evidence="8">The sequence shown here is derived from an EMBL/GenBank/DDBJ whole genome shotgun (WGS) entry which is preliminary data.</text>
</comment>
<keyword evidence="4 5" id="KW-0067">ATP-binding</keyword>
<dbReference type="Pfam" id="PF00069">
    <property type="entry name" value="Pkinase"/>
    <property type="match status" value="1"/>
</dbReference>
<dbReference type="PROSITE" id="PS00107">
    <property type="entry name" value="PROTEIN_KINASE_ATP"/>
    <property type="match status" value="1"/>
</dbReference>
<feature type="compositionally biased region" description="Polar residues" evidence="6">
    <location>
        <begin position="324"/>
        <end position="355"/>
    </location>
</feature>
<dbReference type="PANTHER" id="PTHR44329:SF288">
    <property type="entry name" value="MITOGEN-ACTIVATED PROTEIN KINASE KINASE KINASE 20"/>
    <property type="match status" value="1"/>
</dbReference>
<evidence type="ECO:0000256" key="1">
    <source>
        <dbReference type="ARBA" id="ARBA00022679"/>
    </source>
</evidence>
<evidence type="ECO:0000256" key="5">
    <source>
        <dbReference type="PROSITE-ProRule" id="PRU10141"/>
    </source>
</evidence>
<name>A0AAW1NRL5_9CHLO</name>
<dbReference type="GO" id="GO:0004674">
    <property type="term" value="F:protein serine/threonine kinase activity"/>
    <property type="evidence" value="ECO:0007669"/>
    <property type="project" value="TreeGrafter"/>
</dbReference>
<keyword evidence="3" id="KW-0418">Kinase</keyword>